<dbReference type="PROSITE" id="PS51819">
    <property type="entry name" value="VOC"/>
    <property type="match status" value="1"/>
</dbReference>
<accession>A0A1G8B8N9</accession>
<evidence type="ECO:0000313" key="2">
    <source>
        <dbReference type="EMBL" id="SDH29474.1"/>
    </source>
</evidence>
<dbReference type="RefSeq" id="WP_090686270.1">
    <property type="nucleotide sequence ID" value="NZ_CADERL010000044.1"/>
</dbReference>
<dbReference type="PANTHER" id="PTHR39175">
    <property type="entry name" value="FAMILY PROTEIN, PUTATIVE (AFU_ORTHOLOGUE AFUA_3G15060)-RELATED"/>
    <property type="match status" value="1"/>
</dbReference>
<dbReference type="Proteomes" id="UP000199706">
    <property type="component" value="Unassembled WGS sequence"/>
</dbReference>
<dbReference type="InterPro" id="IPR029068">
    <property type="entry name" value="Glyas_Bleomycin-R_OHBP_Dase"/>
</dbReference>
<evidence type="ECO:0000313" key="3">
    <source>
        <dbReference type="Proteomes" id="UP000199706"/>
    </source>
</evidence>
<protein>
    <recommendedName>
        <fullName evidence="1">VOC domain-containing protein</fullName>
    </recommendedName>
</protein>
<evidence type="ECO:0000259" key="1">
    <source>
        <dbReference type="PROSITE" id="PS51819"/>
    </source>
</evidence>
<feature type="domain" description="VOC" evidence="1">
    <location>
        <begin position="5"/>
        <end position="119"/>
    </location>
</feature>
<dbReference type="InterPro" id="IPR037523">
    <property type="entry name" value="VOC_core"/>
</dbReference>
<dbReference type="SUPFAM" id="SSF54593">
    <property type="entry name" value="Glyoxalase/Bleomycin resistance protein/Dihydroxybiphenyl dioxygenase"/>
    <property type="match status" value="1"/>
</dbReference>
<dbReference type="Gene3D" id="3.10.180.10">
    <property type="entry name" value="2,3-Dihydroxybiphenyl 1,2-Dioxygenase, domain 1"/>
    <property type="match status" value="1"/>
</dbReference>
<organism evidence="2 3">
    <name type="scientific">Paraburkholderia phenazinium</name>
    <dbReference type="NCBI Taxonomy" id="60549"/>
    <lineage>
        <taxon>Bacteria</taxon>
        <taxon>Pseudomonadati</taxon>
        <taxon>Pseudomonadota</taxon>
        <taxon>Betaproteobacteria</taxon>
        <taxon>Burkholderiales</taxon>
        <taxon>Burkholderiaceae</taxon>
        <taxon>Paraburkholderia</taxon>
    </lineage>
</organism>
<dbReference type="OrthoDB" id="8562712at2"/>
<dbReference type="AlphaFoldDB" id="A0A1G8B8N9"/>
<sequence>MPVIGIDHVQLAMPAGGEDDARRFFGEILGLQELQKPADTAGRGGLWYQCGPMQLHLGVQKDFSPALKAHPGLLVDRLEPIVEELKTAGYPLSADVAIKGFSRIFTIDPFGNRIELLERVA</sequence>
<proteinExistence type="predicted"/>
<name>A0A1G8B8N9_9BURK</name>
<dbReference type="EMBL" id="FNCJ01000008">
    <property type="protein sequence ID" value="SDH29474.1"/>
    <property type="molecule type" value="Genomic_DNA"/>
</dbReference>
<dbReference type="PANTHER" id="PTHR39175:SF1">
    <property type="entry name" value="FAMILY PROTEIN, PUTATIVE (AFU_ORTHOLOGUE AFUA_3G15060)-RELATED"/>
    <property type="match status" value="1"/>
</dbReference>
<gene>
    <name evidence="2" type="ORF">SAMN05216466_108311</name>
</gene>
<reference evidence="2 3" key="1">
    <citation type="submission" date="2016-10" db="EMBL/GenBank/DDBJ databases">
        <authorList>
            <person name="de Groot N.N."/>
        </authorList>
    </citation>
    <scope>NUCLEOTIDE SEQUENCE [LARGE SCALE GENOMIC DNA]</scope>
    <source>
        <strain evidence="2 3">LMG 2247</strain>
    </source>
</reference>